<evidence type="ECO:0000313" key="2">
    <source>
        <dbReference type="EMBL" id="XAE44761.1"/>
    </source>
</evidence>
<proteinExistence type="predicted"/>
<accession>A0ABZ3DB98</accession>
<keyword evidence="1" id="KW-0732">Signal</keyword>
<evidence type="ECO:0008006" key="4">
    <source>
        <dbReference type="Google" id="ProtNLM"/>
    </source>
</evidence>
<evidence type="ECO:0000256" key="1">
    <source>
        <dbReference type="SAM" id="SignalP"/>
    </source>
</evidence>
<feature type="signal peptide" evidence="1">
    <location>
        <begin position="1"/>
        <end position="17"/>
    </location>
</feature>
<reference evidence="2 3" key="1">
    <citation type="submission" date="2024-04" db="EMBL/GenBank/DDBJ databases">
        <title>Complete genome sequence of Nguyenibacter vanlangesis HBCM-1154, a strain capable of nitrogen fixation, IAA production, and phosphorus solubilization isolated from sugarcane soil.</title>
        <authorList>
            <person name="MY HANH P."/>
        </authorList>
    </citation>
    <scope>NUCLEOTIDE SEQUENCE [LARGE SCALE GENOMIC DNA]</scope>
    <source>
        <strain evidence="2 3">HBCM 1154</strain>
    </source>
</reference>
<protein>
    <recommendedName>
        <fullName evidence="4">Lipoprotein</fullName>
    </recommendedName>
</protein>
<evidence type="ECO:0000313" key="3">
    <source>
        <dbReference type="Proteomes" id="UP001449795"/>
    </source>
</evidence>
<dbReference type="PROSITE" id="PS51257">
    <property type="entry name" value="PROKAR_LIPOPROTEIN"/>
    <property type="match status" value="1"/>
</dbReference>
<dbReference type="RefSeq" id="WP_342629969.1">
    <property type="nucleotide sequence ID" value="NZ_CP152276.1"/>
</dbReference>
<keyword evidence="3" id="KW-1185">Reference proteome</keyword>
<dbReference type="Proteomes" id="UP001449795">
    <property type="component" value="Chromosome"/>
</dbReference>
<name>A0ABZ3DB98_9PROT</name>
<sequence length="82" mass="9331">MSVMRTALAAVAVLAMAGCVTYGDDGDYGYRPAGWNSGWYYGAYGGHRGWYDERGYWRGWHGHGGWHDEGPRGWRDPHWHGR</sequence>
<feature type="chain" id="PRO_5046567746" description="Lipoprotein" evidence="1">
    <location>
        <begin position="18"/>
        <end position="82"/>
    </location>
</feature>
<dbReference type="EMBL" id="CP152276">
    <property type="protein sequence ID" value="XAE44761.1"/>
    <property type="molecule type" value="Genomic_DNA"/>
</dbReference>
<gene>
    <name evidence="2" type="ORF">AAC691_10235</name>
</gene>
<organism evidence="2 3">
    <name type="scientific">Nguyenibacter vanlangensis</name>
    <dbReference type="NCBI Taxonomy" id="1216886"/>
    <lineage>
        <taxon>Bacteria</taxon>
        <taxon>Pseudomonadati</taxon>
        <taxon>Pseudomonadota</taxon>
        <taxon>Alphaproteobacteria</taxon>
        <taxon>Acetobacterales</taxon>
        <taxon>Acetobacteraceae</taxon>
        <taxon>Nguyenibacter</taxon>
    </lineage>
</organism>